<dbReference type="InterPro" id="IPR057739">
    <property type="entry name" value="Glyco_hydro_29_N"/>
</dbReference>
<dbReference type="GO" id="GO:0016139">
    <property type="term" value="P:glycoside catabolic process"/>
    <property type="evidence" value="ECO:0007669"/>
    <property type="project" value="TreeGrafter"/>
</dbReference>
<proteinExistence type="inferred from homology"/>
<sequence length="675" mass="75130">MTATKPPTPYGPTPTERQLKWHQIEVYGFIHFSINTFTDKEWGYGDESPSTFNPTAFDADQIVRATKNGGLKGLVLTCKHHDGFCLWPSPHTEHSVANSPWKDGKGDIVREFSEACARHDLKFGVYLSPWDRNRADYGTPQYLDYYRAQLRELLTGYGPIFEVWFDGANGGDGFYGGARETRNIDNETYYDWDNTWQIVRELQPDACIFTDKGPDIRWVGNESGFAADPCWSTLNTEGIWPGHADHGYLNRGDRNGAQWLPAEVDVSTRPGWFYHASEDDAVKSVAHLRQIYFESVGRGASLILNIPPDRRGLIHENDADSLLEWHQLLQGTFAVDLAQNAQVTASNTRGNDPQFAPAHVLDSSRDTYWATDDADTTAELILDLGQPTTFNVVRLREYLPLGQRVDTFALDAWNDEQWQEFAAAASIGNCRLLSTSDITTSKVRLRITQAAACPALSELVLFQMPKLMDAPKIERGRDGLVTIHGAESDLRYTLDGSKPTETSALYEEPFALLQGGTVKARAFSTRGQHSGIATANFEVSKRSWRIIAPESDAQAANLIDENPATFWISAPAALPQKIVVDMGETLTLKGFTFLPRQDGKLEGTPDRYEFYVSADGKDWGAPADIGEFSNIKANPILQTKTFDRAVTGKFFRFVAVHTIDNASHVSIAEIGVVTL</sequence>
<keyword evidence="5" id="KW-0326">Glycosidase</keyword>
<evidence type="ECO:0000256" key="5">
    <source>
        <dbReference type="ARBA" id="ARBA00023295"/>
    </source>
</evidence>
<evidence type="ECO:0000313" key="8">
    <source>
        <dbReference type="Proteomes" id="UP000237684"/>
    </source>
</evidence>
<feature type="domain" description="F5/8 type C" evidence="6">
    <location>
        <begin position="330"/>
        <end position="464"/>
    </location>
</feature>
<dbReference type="SUPFAM" id="SSF49785">
    <property type="entry name" value="Galactose-binding domain-like"/>
    <property type="match status" value="2"/>
</dbReference>
<reference evidence="7 8" key="1">
    <citation type="journal article" date="2018" name="Syst. Appl. Microbiol.">
        <title>Abditibacterium utsteinense sp. nov., the first cultivated member of candidate phylum FBP, isolated from ice-free Antarctic soil samples.</title>
        <authorList>
            <person name="Tahon G."/>
            <person name="Tytgat B."/>
            <person name="Lebbe L."/>
            <person name="Carlier A."/>
            <person name="Willems A."/>
        </authorList>
    </citation>
    <scope>NUCLEOTIDE SEQUENCE [LARGE SCALE GENOMIC DNA]</scope>
    <source>
        <strain evidence="7 8">LMG 29911</strain>
    </source>
</reference>
<dbReference type="Pfam" id="PF13287">
    <property type="entry name" value="Fn3_assoc"/>
    <property type="match status" value="1"/>
</dbReference>
<comment type="caution">
    <text evidence="7">The sequence shown here is derived from an EMBL/GenBank/DDBJ whole genome shotgun (WGS) entry which is preliminary data.</text>
</comment>
<dbReference type="EMBL" id="NIGF01000027">
    <property type="protein sequence ID" value="PQV62604.1"/>
    <property type="molecule type" value="Genomic_DNA"/>
</dbReference>
<dbReference type="Pfam" id="PF00754">
    <property type="entry name" value="F5_F8_type_C"/>
    <property type="match status" value="2"/>
</dbReference>
<dbReference type="Proteomes" id="UP000237684">
    <property type="component" value="Unassembled WGS sequence"/>
</dbReference>
<dbReference type="GO" id="GO:0006004">
    <property type="term" value="P:fucose metabolic process"/>
    <property type="evidence" value="ECO:0007669"/>
    <property type="project" value="TreeGrafter"/>
</dbReference>
<keyword evidence="3" id="KW-0732">Signal</keyword>
<accession>A0A2S8SP98</accession>
<dbReference type="SUPFAM" id="SSF51445">
    <property type="entry name" value="(Trans)glycosidases"/>
    <property type="match status" value="1"/>
</dbReference>
<keyword evidence="4" id="KW-0378">Hydrolase</keyword>
<organism evidence="7 8">
    <name type="scientific">Abditibacterium utsteinense</name>
    <dbReference type="NCBI Taxonomy" id="1960156"/>
    <lineage>
        <taxon>Bacteria</taxon>
        <taxon>Pseudomonadati</taxon>
        <taxon>Abditibacteriota</taxon>
        <taxon>Abditibacteriia</taxon>
        <taxon>Abditibacteriales</taxon>
        <taxon>Abditibacteriaceae</taxon>
        <taxon>Abditibacterium</taxon>
    </lineage>
</organism>
<dbReference type="Pfam" id="PF01120">
    <property type="entry name" value="Alpha_L_fucos"/>
    <property type="match status" value="1"/>
</dbReference>
<dbReference type="PANTHER" id="PTHR10030:SF37">
    <property type="entry name" value="ALPHA-L-FUCOSIDASE-RELATED"/>
    <property type="match status" value="1"/>
</dbReference>
<gene>
    <name evidence="7" type="ORF">B1R32_12716</name>
</gene>
<dbReference type="EC" id="3.2.1.51" evidence="2"/>
<feature type="domain" description="F5/8 type C" evidence="6">
    <location>
        <begin position="520"/>
        <end position="672"/>
    </location>
</feature>
<dbReference type="AlphaFoldDB" id="A0A2S8SP98"/>
<dbReference type="GO" id="GO:0004560">
    <property type="term" value="F:alpha-L-fucosidase activity"/>
    <property type="evidence" value="ECO:0007669"/>
    <property type="project" value="InterPro"/>
</dbReference>
<evidence type="ECO:0000256" key="2">
    <source>
        <dbReference type="ARBA" id="ARBA00012662"/>
    </source>
</evidence>
<dbReference type="InterPro" id="IPR026876">
    <property type="entry name" value="Fn3_assoc_repeat"/>
</dbReference>
<evidence type="ECO:0000256" key="1">
    <source>
        <dbReference type="ARBA" id="ARBA00007951"/>
    </source>
</evidence>
<dbReference type="RefSeq" id="WP_106381245.1">
    <property type="nucleotide sequence ID" value="NZ_NIGF01000027.1"/>
</dbReference>
<dbReference type="FunFam" id="3.20.20.80:FF:000052">
    <property type="entry name" value="Putative alpha-L-fucosidase 1"/>
    <property type="match status" value="1"/>
</dbReference>
<evidence type="ECO:0000259" key="6">
    <source>
        <dbReference type="PROSITE" id="PS50022"/>
    </source>
</evidence>
<comment type="similarity">
    <text evidence="1">Belongs to the glycosyl hydrolase 29 family.</text>
</comment>
<dbReference type="InterPro" id="IPR000421">
    <property type="entry name" value="FA58C"/>
</dbReference>
<dbReference type="InterPro" id="IPR008979">
    <property type="entry name" value="Galactose-bd-like_sf"/>
</dbReference>
<dbReference type="Gene3D" id="3.20.20.80">
    <property type="entry name" value="Glycosidases"/>
    <property type="match status" value="1"/>
</dbReference>
<keyword evidence="8" id="KW-1185">Reference proteome</keyword>
<dbReference type="GO" id="GO:0005764">
    <property type="term" value="C:lysosome"/>
    <property type="evidence" value="ECO:0007669"/>
    <property type="project" value="TreeGrafter"/>
</dbReference>
<dbReference type="SMART" id="SM00812">
    <property type="entry name" value="Alpha_L_fucos"/>
    <property type="match status" value="1"/>
</dbReference>
<dbReference type="OrthoDB" id="8730647at2"/>
<evidence type="ECO:0000256" key="4">
    <source>
        <dbReference type="ARBA" id="ARBA00022801"/>
    </source>
</evidence>
<dbReference type="InterPro" id="IPR000933">
    <property type="entry name" value="Glyco_hydro_29"/>
</dbReference>
<evidence type="ECO:0000313" key="7">
    <source>
        <dbReference type="EMBL" id="PQV62604.1"/>
    </source>
</evidence>
<name>A0A2S8SP98_9BACT</name>
<dbReference type="Gene3D" id="2.60.120.260">
    <property type="entry name" value="Galactose-binding domain-like"/>
    <property type="match status" value="2"/>
</dbReference>
<evidence type="ECO:0000256" key="3">
    <source>
        <dbReference type="ARBA" id="ARBA00022729"/>
    </source>
</evidence>
<dbReference type="InParanoid" id="A0A2S8SP98"/>
<dbReference type="InterPro" id="IPR017853">
    <property type="entry name" value="GH"/>
</dbReference>
<protein>
    <recommendedName>
        <fullName evidence="2">alpha-L-fucosidase</fullName>
        <ecNumber evidence="2">3.2.1.51</ecNumber>
    </recommendedName>
</protein>
<dbReference type="PROSITE" id="PS50022">
    <property type="entry name" value="FA58C_3"/>
    <property type="match status" value="2"/>
</dbReference>
<dbReference type="PANTHER" id="PTHR10030">
    <property type="entry name" value="ALPHA-L-FUCOSIDASE"/>
    <property type="match status" value="1"/>
</dbReference>